<dbReference type="AlphaFoldDB" id="A0A087AJL6"/>
<dbReference type="STRING" id="1688.BCUN_1787"/>
<dbReference type="InterPro" id="IPR011990">
    <property type="entry name" value="TPR-like_helical_dom_sf"/>
</dbReference>
<evidence type="ECO:0000313" key="2">
    <source>
        <dbReference type="Proteomes" id="UP000029067"/>
    </source>
</evidence>
<proteinExistence type="predicted"/>
<gene>
    <name evidence="1" type="ORF">BCUN_1787</name>
</gene>
<name>A0A087AJL6_9BIFI</name>
<keyword evidence="2" id="KW-1185">Reference proteome</keyword>
<dbReference type="SUPFAM" id="SSF48452">
    <property type="entry name" value="TPR-like"/>
    <property type="match status" value="1"/>
</dbReference>
<organism evidence="1 2">
    <name type="scientific">Bifidobacterium cuniculi</name>
    <dbReference type="NCBI Taxonomy" id="1688"/>
    <lineage>
        <taxon>Bacteria</taxon>
        <taxon>Bacillati</taxon>
        <taxon>Actinomycetota</taxon>
        <taxon>Actinomycetes</taxon>
        <taxon>Bifidobacteriales</taxon>
        <taxon>Bifidobacteriaceae</taxon>
        <taxon>Bifidobacterium</taxon>
    </lineage>
</organism>
<dbReference type="EMBL" id="JGYV01000028">
    <property type="protein sequence ID" value="KFI58966.1"/>
    <property type="molecule type" value="Genomic_DNA"/>
</dbReference>
<comment type="caution">
    <text evidence="1">The sequence shown here is derived from an EMBL/GenBank/DDBJ whole genome shotgun (WGS) entry which is preliminary data.</text>
</comment>
<sequence length="826" mass="90129">MADNAIIKLPLIHHLRELKDLPGQRASETFGICTDIVEPKGQGLGYLVEVVGKRKVRILAWLAASGAVYSTDAPLEGVPSGQADLHLDPWDDQPDTGAIRVASPTDATRAITVGEYRQAGPEDLEALSCSADLGIYGEHGWPKAQFLAALWYANVFKPVERGEQPGAGSGRIGEMLRVFLEHPLPDAVDMVIYRGTTNAATATPFERYAARQLVEAGAGELRQIAAENSMDVIRLSTGMFWIRFDADEVQGLQRDVVLAVEAALNRMADCERSAGRQDNGMALLTTLNEQQCFFAGLHGLHDFDEHVRFVESCADMTNRLQELRGTTAARGGVWDTMTRFTTICERLILPYRLEYRCEVDPASGKMAVLFTVPTALMCPSSQLWDKGWEDVRASRPAHAAAYALRLAGLVADAAFISGVSVTGVDVTGCLGSLEGARVLSLGFDRIPFQLGTLPAYLNDQVNELEQDDDPAALLALLKPARQSIAFGPDRGLTAIEPLPVPAALHDKHVPLWRDTRELPDDLKALLRADRACELDVMHDDGAISLADVFAITEQNEDSPATAVLETENALMQLQASLPEPAGRVPLNCEHPYMRLMVDRLPGNADTRYQKMPDGLFMAHLSLSRLYRDQTGDMARAEAQGHALAAIGPTTAKGYMELALTAAETEDYAKAADALIKGLDIAMMPFDVTFMYYRLAYALWQMKDLEAALACYAMVLALPECHLTEMARQEAHELIDEMAPGRQLPEVDEAQHILRAHGIPFAPSKANQDLLAKAAIGLVDAGFPLAADEAVWLLGTLQDGDVLPSLRRSLRYGVEDAEAFRKGEHEA</sequence>
<dbReference type="OrthoDB" id="3237872at2"/>
<dbReference type="Proteomes" id="UP000029067">
    <property type="component" value="Unassembled WGS sequence"/>
</dbReference>
<dbReference type="RefSeq" id="WP_051921040.1">
    <property type="nucleotide sequence ID" value="NZ_JGYV01000028.1"/>
</dbReference>
<dbReference type="eggNOG" id="COG0457">
    <property type="taxonomic scope" value="Bacteria"/>
</dbReference>
<reference evidence="1 2" key="1">
    <citation type="submission" date="2014-03" db="EMBL/GenBank/DDBJ databases">
        <title>Genomics of Bifidobacteria.</title>
        <authorList>
            <person name="Ventura M."/>
            <person name="Milani C."/>
            <person name="Lugli G.A."/>
        </authorList>
    </citation>
    <scope>NUCLEOTIDE SEQUENCE [LARGE SCALE GENOMIC DNA]</scope>
    <source>
        <strain evidence="1 2">LMG 10738</strain>
    </source>
</reference>
<protein>
    <submittedName>
        <fullName evidence="1">Putative tetratricopeptide repeat-containing domain protein</fullName>
    </submittedName>
</protein>
<evidence type="ECO:0000313" key="1">
    <source>
        <dbReference type="EMBL" id="KFI58966.1"/>
    </source>
</evidence>
<accession>A0A087AJL6</accession>
<dbReference type="Gene3D" id="1.25.40.10">
    <property type="entry name" value="Tetratricopeptide repeat domain"/>
    <property type="match status" value="1"/>
</dbReference>